<dbReference type="EC" id="2.5.1.31" evidence="5"/>
<organism evidence="5">
    <name type="scientific">Trypanosoma vivax (strain Y486)</name>
    <dbReference type="NCBI Taxonomy" id="1055687"/>
    <lineage>
        <taxon>Eukaryota</taxon>
        <taxon>Discoba</taxon>
        <taxon>Euglenozoa</taxon>
        <taxon>Kinetoplastea</taxon>
        <taxon>Metakinetoplastina</taxon>
        <taxon>Trypanosomatida</taxon>
        <taxon>Trypanosomatidae</taxon>
        <taxon>Trypanosoma</taxon>
        <taxon>Duttonella</taxon>
    </lineage>
</organism>
<dbReference type="InterPro" id="IPR036424">
    <property type="entry name" value="UPP_synth-like_sf"/>
</dbReference>
<dbReference type="NCBIfam" id="TIGR00055">
    <property type="entry name" value="uppS"/>
    <property type="match status" value="1"/>
</dbReference>
<keyword evidence="4" id="KW-1133">Transmembrane helix</keyword>
<dbReference type="CDD" id="cd00475">
    <property type="entry name" value="Cis_IPPS"/>
    <property type="match status" value="1"/>
</dbReference>
<comment type="similarity">
    <text evidence="1">Belongs to the UPP synthase family.</text>
</comment>
<dbReference type="Pfam" id="PF01255">
    <property type="entry name" value="Prenyltransf"/>
    <property type="match status" value="1"/>
</dbReference>
<dbReference type="SUPFAM" id="SSF64005">
    <property type="entry name" value="Undecaprenyl diphosphate synthase"/>
    <property type="match status" value="1"/>
</dbReference>
<dbReference type="GO" id="GO:0016094">
    <property type="term" value="P:polyprenol biosynthetic process"/>
    <property type="evidence" value="ECO:0007669"/>
    <property type="project" value="TreeGrafter"/>
</dbReference>
<dbReference type="Gene3D" id="3.40.1180.10">
    <property type="entry name" value="Decaprenyl diphosphate synthase-like"/>
    <property type="match status" value="1"/>
</dbReference>
<sequence>MSNYHTKQGADGILPTVLITRPMSLDLCARQCPNCNVTTLTEVFEVMGILFWAVVVSYSLLYAGDGALQSHLLRFLRWCLVGKQTFTPVQKESTDQREGGLKSFKRTEGDTSKRECTSGEKRPAVEVKVSGAVDCRIGDHANAHDMRLRTVAGFHHGVRHLAVVMDGNRRYGRLTAMGAEQPDALESVFHDALLRSGPQAKPVSVRPRLQMLLHGTRLDGHRVGGEKLLEFIIDCLELNVRMVTVYAFSTENWSRSATEVNVLMTLFYCYIDRLSQVAREKGIFIRFISPAFDRILPSIQKLMLEVENETRRHCPRRIVVNVCISYSGRDEIVNAFNRLAQRADKTAPITNDDIMREMLRSITQSEHETEDASILVDNGGVEPQLLLRTGGEVRLSNFLLYECAYTEFVFINKMWPEITREDLQKALRDYSMREKRLGR</sequence>
<dbReference type="AlphaFoldDB" id="G0TZ77"/>
<accession>G0TZ77</accession>
<evidence type="ECO:0000256" key="4">
    <source>
        <dbReference type="SAM" id="Phobius"/>
    </source>
</evidence>
<name>G0TZ77_TRYVY</name>
<gene>
    <name evidence="5" type="ORF">TVY486_0706000</name>
</gene>
<evidence type="ECO:0000256" key="1">
    <source>
        <dbReference type="ARBA" id="ARBA00005432"/>
    </source>
</evidence>
<dbReference type="GO" id="GO:0005783">
    <property type="term" value="C:endoplasmic reticulum"/>
    <property type="evidence" value="ECO:0007669"/>
    <property type="project" value="TreeGrafter"/>
</dbReference>
<feature type="compositionally biased region" description="Basic and acidic residues" evidence="3">
    <location>
        <begin position="92"/>
        <end position="119"/>
    </location>
</feature>
<feature type="transmembrane region" description="Helical" evidence="4">
    <location>
        <begin position="49"/>
        <end position="68"/>
    </location>
</feature>
<dbReference type="PANTHER" id="PTHR10291:SF43">
    <property type="entry name" value="DEHYDRODOLICHYL DIPHOSPHATE SYNTHASE COMPLEX SUBUNIT DHDDS"/>
    <property type="match status" value="1"/>
</dbReference>
<protein>
    <submittedName>
        <fullName evidence="5">Cis-prenyltransferase-like protein</fullName>
        <ecNumber evidence="5">2.5.1.31</ecNumber>
    </submittedName>
</protein>
<keyword evidence="4" id="KW-0472">Membrane</keyword>
<dbReference type="GO" id="GO:0008834">
    <property type="term" value="F:ditrans,polycis-undecaprenyl-diphosphate synthase [(2E,6E)-farnesyl-diphosphate specific] activity"/>
    <property type="evidence" value="ECO:0007669"/>
    <property type="project" value="UniProtKB-EC"/>
</dbReference>
<evidence type="ECO:0000313" key="5">
    <source>
        <dbReference type="EMBL" id="CCC49280.1"/>
    </source>
</evidence>
<dbReference type="InterPro" id="IPR001441">
    <property type="entry name" value="UPP_synth-like"/>
</dbReference>
<reference evidence="5" key="1">
    <citation type="journal article" date="2012" name="Proc. Natl. Acad. Sci. U.S.A.">
        <title>Antigenic diversity is generated by distinct evolutionary mechanisms in African trypanosome species.</title>
        <authorList>
            <person name="Jackson A.P."/>
            <person name="Berry A."/>
            <person name="Aslett M."/>
            <person name="Allison H.C."/>
            <person name="Burton P."/>
            <person name="Vavrova-Anderson J."/>
            <person name="Brown R."/>
            <person name="Browne H."/>
            <person name="Corton N."/>
            <person name="Hauser H."/>
            <person name="Gamble J."/>
            <person name="Gilderthorp R."/>
            <person name="Marcello L."/>
            <person name="McQuillan J."/>
            <person name="Otto T.D."/>
            <person name="Quail M.A."/>
            <person name="Sanders M.J."/>
            <person name="van Tonder A."/>
            <person name="Ginger M.L."/>
            <person name="Field M.C."/>
            <person name="Barry J.D."/>
            <person name="Hertz-Fowler C."/>
            <person name="Berriman M."/>
        </authorList>
    </citation>
    <scope>NUCLEOTIDE SEQUENCE</scope>
    <source>
        <strain evidence="5">Y486</strain>
    </source>
</reference>
<proteinExistence type="inferred from homology"/>
<dbReference type="HAMAP" id="MF_01139">
    <property type="entry name" value="ISPT"/>
    <property type="match status" value="1"/>
</dbReference>
<dbReference type="EMBL" id="HE573023">
    <property type="protein sequence ID" value="CCC49280.1"/>
    <property type="molecule type" value="Genomic_DNA"/>
</dbReference>
<dbReference type="VEuPathDB" id="TriTrypDB:TvY486_0706000"/>
<feature type="region of interest" description="Disordered" evidence="3">
    <location>
        <begin position="91"/>
        <end position="119"/>
    </location>
</feature>
<keyword evidence="2 5" id="KW-0808">Transferase</keyword>
<dbReference type="PANTHER" id="PTHR10291">
    <property type="entry name" value="DEHYDRODOLICHYL DIPHOSPHATE SYNTHASE FAMILY MEMBER"/>
    <property type="match status" value="1"/>
</dbReference>
<dbReference type="OMA" id="ECAYSEF"/>
<evidence type="ECO:0000256" key="2">
    <source>
        <dbReference type="ARBA" id="ARBA00022679"/>
    </source>
</evidence>
<keyword evidence="4" id="KW-0812">Transmembrane</keyword>
<evidence type="ECO:0000256" key="3">
    <source>
        <dbReference type="SAM" id="MobiDB-lite"/>
    </source>
</evidence>